<dbReference type="Pfam" id="PF04239">
    <property type="entry name" value="DUF421"/>
    <property type="match status" value="1"/>
</dbReference>
<proteinExistence type="inferred from homology"/>
<name>A0A3G1KMW8_FORW1</name>
<evidence type="ECO:0000256" key="4">
    <source>
        <dbReference type="ARBA" id="ARBA00022692"/>
    </source>
</evidence>
<evidence type="ECO:0000256" key="6">
    <source>
        <dbReference type="ARBA" id="ARBA00023136"/>
    </source>
</evidence>
<evidence type="ECO:0000256" key="5">
    <source>
        <dbReference type="ARBA" id="ARBA00022989"/>
    </source>
</evidence>
<dbReference type="PANTHER" id="PTHR34582:SF6">
    <property type="entry name" value="UPF0702 TRANSMEMBRANE PROTEIN YCAP"/>
    <property type="match status" value="1"/>
</dbReference>
<sequence>MLLLIIRTAILYFIVVIAMKAMGKREVGQLQPFELVVFLIISEMAAISMENTGIPITSSIVPIITVVILQVFLALLNLKSERARAMICGKPTILIENGKILEQELRRTRVNVNDLLEQMRAKNIYNIADVEYGILETNGHLSVLPKSQKRPVQPEDLNIPTKYEGLPTTLIIDGKVNHDNLRKMNLDEKWLQNELAKFGVQNLKHVFFASLDTLGNLFFQLKAAAGRK</sequence>
<feature type="domain" description="YetF C-terminal" evidence="8">
    <location>
        <begin position="79"/>
        <end position="211"/>
    </location>
</feature>
<dbReference type="EMBL" id="CP017634">
    <property type="protein sequence ID" value="ATW23832.1"/>
    <property type="molecule type" value="Genomic_DNA"/>
</dbReference>
<evidence type="ECO:0000259" key="8">
    <source>
        <dbReference type="Pfam" id="PF04239"/>
    </source>
</evidence>
<dbReference type="RefSeq" id="WP_148132997.1">
    <property type="nucleotide sequence ID" value="NZ_CP017634.1"/>
</dbReference>
<dbReference type="AlphaFoldDB" id="A0A3G1KMW8"/>
<evidence type="ECO:0000256" key="2">
    <source>
        <dbReference type="ARBA" id="ARBA00006448"/>
    </source>
</evidence>
<evidence type="ECO:0000256" key="1">
    <source>
        <dbReference type="ARBA" id="ARBA00004651"/>
    </source>
</evidence>
<dbReference type="GO" id="GO:0005886">
    <property type="term" value="C:plasma membrane"/>
    <property type="evidence" value="ECO:0007669"/>
    <property type="project" value="UniProtKB-SubCell"/>
</dbReference>
<dbReference type="PANTHER" id="PTHR34582">
    <property type="entry name" value="UPF0702 TRANSMEMBRANE PROTEIN YCAP"/>
    <property type="match status" value="1"/>
</dbReference>
<evidence type="ECO:0000256" key="3">
    <source>
        <dbReference type="ARBA" id="ARBA00022475"/>
    </source>
</evidence>
<feature type="transmembrane region" description="Helical" evidence="7">
    <location>
        <begin position="6"/>
        <end position="23"/>
    </location>
</feature>
<dbReference type="InterPro" id="IPR023090">
    <property type="entry name" value="UPF0702_alpha/beta_dom_sf"/>
</dbReference>
<reference evidence="9 10" key="1">
    <citation type="submission" date="2016-10" db="EMBL/GenBank/DDBJ databases">
        <title>Complete Genome Sequence of Peptococcaceae strain DCMF.</title>
        <authorList>
            <person name="Edwards R.J."/>
            <person name="Holland S.I."/>
            <person name="Deshpande N.P."/>
            <person name="Wong Y.K."/>
            <person name="Ertan H."/>
            <person name="Manefield M."/>
            <person name="Russell T.L."/>
            <person name="Lee M.J."/>
        </authorList>
    </citation>
    <scope>NUCLEOTIDE SEQUENCE [LARGE SCALE GENOMIC DNA]</scope>
    <source>
        <strain evidence="9 10">DCMF</strain>
    </source>
</reference>
<comment type="subcellular location">
    <subcellularLocation>
        <location evidence="1">Cell membrane</location>
        <topology evidence="1">Multi-pass membrane protein</topology>
    </subcellularLocation>
</comment>
<protein>
    <recommendedName>
        <fullName evidence="8">YetF C-terminal domain-containing protein</fullName>
    </recommendedName>
</protein>
<dbReference type="Gene3D" id="3.30.240.20">
    <property type="entry name" value="bsu07140 like domains"/>
    <property type="match status" value="2"/>
</dbReference>
<keyword evidence="5 7" id="KW-1133">Transmembrane helix</keyword>
<evidence type="ECO:0000313" key="9">
    <source>
        <dbReference type="EMBL" id="ATW23832.1"/>
    </source>
</evidence>
<organism evidence="9 10">
    <name type="scientific">Formimonas warabiya</name>
    <dbReference type="NCBI Taxonomy" id="1761012"/>
    <lineage>
        <taxon>Bacteria</taxon>
        <taxon>Bacillati</taxon>
        <taxon>Bacillota</taxon>
        <taxon>Clostridia</taxon>
        <taxon>Eubacteriales</taxon>
        <taxon>Peptococcaceae</taxon>
        <taxon>Candidatus Formimonas</taxon>
    </lineage>
</organism>
<accession>A0A3G1KMW8</accession>
<keyword evidence="10" id="KW-1185">Reference proteome</keyword>
<comment type="similarity">
    <text evidence="2">Belongs to the UPF0702 family.</text>
</comment>
<dbReference type="Proteomes" id="UP000323521">
    <property type="component" value="Chromosome"/>
</dbReference>
<evidence type="ECO:0000313" key="10">
    <source>
        <dbReference type="Proteomes" id="UP000323521"/>
    </source>
</evidence>
<gene>
    <name evidence="9" type="ORF">DCMF_02585</name>
</gene>
<feature type="transmembrane region" description="Helical" evidence="7">
    <location>
        <begin position="60"/>
        <end position="78"/>
    </location>
</feature>
<dbReference type="KEGG" id="fwa:DCMF_02585"/>
<keyword evidence="4 7" id="KW-0812">Transmembrane</keyword>
<keyword evidence="3" id="KW-1003">Cell membrane</keyword>
<evidence type="ECO:0000256" key="7">
    <source>
        <dbReference type="SAM" id="Phobius"/>
    </source>
</evidence>
<keyword evidence="6 7" id="KW-0472">Membrane</keyword>
<dbReference type="InterPro" id="IPR007353">
    <property type="entry name" value="DUF421"/>
</dbReference>
<dbReference type="OrthoDB" id="1682423at2"/>